<keyword evidence="2" id="KW-0326">Glycosidase</keyword>
<evidence type="ECO:0000259" key="3">
    <source>
        <dbReference type="Pfam" id="PF21467"/>
    </source>
</evidence>
<dbReference type="AlphaFoldDB" id="A0A914D0F0"/>
<dbReference type="SUPFAM" id="SSF49785">
    <property type="entry name" value="Galactose-binding domain-like"/>
    <property type="match status" value="1"/>
</dbReference>
<dbReference type="PANTHER" id="PTHR23421">
    <property type="entry name" value="BETA-GALACTOSIDASE RELATED"/>
    <property type="match status" value="1"/>
</dbReference>
<accession>A0A914D0F0</accession>
<dbReference type="GO" id="GO:0005975">
    <property type="term" value="P:carbohydrate metabolic process"/>
    <property type="evidence" value="ECO:0007669"/>
    <property type="project" value="InterPro"/>
</dbReference>
<dbReference type="InterPro" id="IPR008979">
    <property type="entry name" value="Galactose-bd-like_sf"/>
</dbReference>
<organism evidence="4 5">
    <name type="scientific">Acrobeloides nanus</name>
    <dbReference type="NCBI Taxonomy" id="290746"/>
    <lineage>
        <taxon>Eukaryota</taxon>
        <taxon>Metazoa</taxon>
        <taxon>Ecdysozoa</taxon>
        <taxon>Nematoda</taxon>
        <taxon>Chromadorea</taxon>
        <taxon>Rhabditida</taxon>
        <taxon>Tylenchina</taxon>
        <taxon>Cephalobomorpha</taxon>
        <taxon>Cephaloboidea</taxon>
        <taxon>Cephalobidae</taxon>
        <taxon>Acrobeloides</taxon>
    </lineage>
</organism>
<evidence type="ECO:0000313" key="5">
    <source>
        <dbReference type="WBParaSite" id="ACRNAN_scaffold17044.g10781.t1"/>
    </source>
</evidence>
<proteinExistence type="predicted"/>
<name>A0A914D0F0_9BILA</name>
<evidence type="ECO:0000256" key="2">
    <source>
        <dbReference type="ARBA" id="ARBA00023295"/>
    </source>
</evidence>
<feature type="domain" description="Beta-galactosidase galactose-binding" evidence="3">
    <location>
        <begin position="70"/>
        <end position="125"/>
    </location>
</feature>
<dbReference type="Pfam" id="PF21467">
    <property type="entry name" value="BetaGal_gal-bd"/>
    <property type="match status" value="1"/>
</dbReference>
<dbReference type="WBParaSite" id="ACRNAN_scaffold17044.g10781.t1">
    <property type="protein sequence ID" value="ACRNAN_scaffold17044.g10781.t1"/>
    <property type="gene ID" value="ACRNAN_scaffold17044.g10781"/>
</dbReference>
<dbReference type="GO" id="GO:0004553">
    <property type="term" value="F:hydrolase activity, hydrolyzing O-glycosyl compounds"/>
    <property type="evidence" value="ECO:0007669"/>
    <property type="project" value="InterPro"/>
</dbReference>
<dbReference type="Proteomes" id="UP000887540">
    <property type="component" value="Unplaced"/>
</dbReference>
<evidence type="ECO:0000313" key="4">
    <source>
        <dbReference type="Proteomes" id="UP000887540"/>
    </source>
</evidence>
<reference evidence="5" key="1">
    <citation type="submission" date="2022-11" db="UniProtKB">
        <authorList>
            <consortium name="WormBaseParasite"/>
        </authorList>
    </citation>
    <scope>IDENTIFICATION</scope>
</reference>
<keyword evidence="4" id="KW-1185">Reference proteome</keyword>
<dbReference type="Gene3D" id="2.60.120.260">
    <property type="entry name" value="Galactose-binding domain-like"/>
    <property type="match status" value="1"/>
</dbReference>
<evidence type="ECO:0000256" key="1">
    <source>
        <dbReference type="ARBA" id="ARBA00022801"/>
    </source>
</evidence>
<keyword evidence="1" id="KW-0378">Hydrolase</keyword>
<dbReference type="InterPro" id="IPR001944">
    <property type="entry name" value="Glycoside_Hdrlase_35"/>
</dbReference>
<dbReference type="InterPro" id="IPR048913">
    <property type="entry name" value="BetaGal_gal-bd"/>
</dbReference>
<sequence length="153" mass="16886">MNHSRAIQPFKNRMELGLHDKVALDNTLLQNWYACGINLTKAAVDSLTTSFLNNPEVIQPEVAGTLSAPGVYIGQFTANPIQDTFFNSTGWTKGQLFVNGYNLGRYWPVAGPQTTLYVPKPYIQEANTVLLIELVGTTQNTVSFINMPSTGFE</sequence>
<protein>
    <submittedName>
        <fullName evidence="5">Beta-galactosidase</fullName>
    </submittedName>
</protein>